<evidence type="ECO:0000259" key="4">
    <source>
        <dbReference type="PROSITE" id="PS50110"/>
    </source>
</evidence>
<dbReference type="PROSITE" id="PS50930">
    <property type="entry name" value="HTH_LYTTR"/>
    <property type="match status" value="1"/>
</dbReference>
<accession>A0A1M4ZP38</accession>
<dbReference type="PROSITE" id="PS50110">
    <property type="entry name" value="RESPONSE_REGULATORY"/>
    <property type="match status" value="1"/>
</dbReference>
<dbReference type="Pfam" id="PF04397">
    <property type="entry name" value="LytTR"/>
    <property type="match status" value="1"/>
</dbReference>
<evidence type="ECO:0000256" key="2">
    <source>
        <dbReference type="ARBA" id="ARBA00024867"/>
    </source>
</evidence>
<dbReference type="InterPro" id="IPR046947">
    <property type="entry name" value="LytR-like"/>
</dbReference>
<feature type="modified residue" description="4-aspartylphosphate" evidence="3">
    <location>
        <position position="59"/>
    </location>
</feature>
<dbReference type="InterPro" id="IPR011006">
    <property type="entry name" value="CheY-like_superfamily"/>
</dbReference>
<dbReference type="Pfam" id="PF00072">
    <property type="entry name" value="Response_reg"/>
    <property type="match status" value="1"/>
</dbReference>
<reference evidence="6 7" key="1">
    <citation type="submission" date="2016-11" db="EMBL/GenBank/DDBJ databases">
        <authorList>
            <person name="Jaros S."/>
            <person name="Januszkiewicz K."/>
            <person name="Wedrychowicz H."/>
        </authorList>
    </citation>
    <scope>NUCLEOTIDE SEQUENCE [LARGE SCALE GENOMIC DNA]</scope>
    <source>
        <strain evidence="6 7">DSM 17459</strain>
    </source>
</reference>
<dbReference type="SMART" id="SM00448">
    <property type="entry name" value="REC"/>
    <property type="match status" value="1"/>
</dbReference>
<name>A0A1M4ZP38_9CLOT</name>
<dbReference type="OrthoDB" id="9802383at2"/>
<dbReference type="PANTHER" id="PTHR37299">
    <property type="entry name" value="TRANSCRIPTIONAL REGULATOR-RELATED"/>
    <property type="match status" value="1"/>
</dbReference>
<dbReference type="Proteomes" id="UP000184245">
    <property type="component" value="Unassembled WGS sequence"/>
</dbReference>
<dbReference type="Gene3D" id="3.40.50.2300">
    <property type="match status" value="1"/>
</dbReference>
<proteinExistence type="predicted"/>
<dbReference type="GO" id="GO:0003677">
    <property type="term" value="F:DNA binding"/>
    <property type="evidence" value="ECO:0007669"/>
    <property type="project" value="InterPro"/>
</dbReference>
<feature type="domain" description="Response regulatory" evidence="4">
    <location>
        <begin position="3"/>
        <end position="122"/>
    </location>
</feature>
<evidence type="ECO:0000313" key="7">
    <source>
        <dbReference type="Proteomes" id="UP000184245"/>
    </source>
</evidence>
<dbReference type="SMART" id="SM00850">
    <property type="entry name" value="LytTR"/>
    <property type="match status" value="1"/>
</dbReference>
<dbReference type="InterPro" id="IPR001789">
    <property type="entry name" value="Sig_transdc_resp-reg_receiver"/>
</dbReference>
<dbReference type="SUPFAM" id="SSF52172">
    <property type="entry name" value="CheY-like"/>
    <property type="match status" value="1"/>
</dbReference>
<sequence>MLQIAICDDEKYYRDRIQTLLAGYLKKRQLEYAITRFLSGEDFLSRRENIVQYDIVFLDISMNAIDGIETAQQIRAFQSRTEIVFVTAFFSYVLEGYKVNAVRYILKDTLDTAVEECMDAILRKRQLRQVSFSFLEGERRLYTDNILYIESRKHKAVFFCLDAELVNLAIYDKLDHIEQQLEGYGFLRIHKSYLVNMKHILRISNYKAELDVGGELPVPRRRYQSVKEAFVAYKGAL</sequence>
<dbReference type="AlphaFoldDB" id="A0A1M4ZP38"/>
<gene>
    <name evidence="6" type="ORF">SAMN02745158_02842</name>
</gene>
<organism evidence="6 7">
    <name type="scientific">Lactonifactor longoviformis DSM 17459</name>
    <dbReference type="NCBI Taxonomy" id="1122155"/>
    <lineage>
        <taxon>Bacteria</taxon>
        <taxon>Bacillati</taxon>
        <taxon>Bacillota</taxon>
        <taxon>Clostridia</taxon>
        <taxon>Eubacteriales</taxon>
        <taxon>Clostridiaceae</taxon>
        <taxon>Lactonifactor</taxon>
    </lineage>
</organism>
<dbReference type="GO" id="GO:0000156">
    <property type="term" value="F:phosphorelay response regulator activity"/>
    <property type="evidence" value="ECO:0007669"/>
    <property type="project" value="InterPro"/>
</dbReference>
<dbReference type="EMBL" id="FQVI01000016">
    <property type="protein sequence ID" value="SHF19819.1"/>
    <property type="molecule type" value="Genomic_DNA"/>
</dbReference>
<feature type="domain" description="HTH LytTR-type" evidence="5">
    <location>
        <begin position="143"/>
        <end position="232"/>
    </location>
</feature>
<dbReference type="Gene3D" id="2.40.50.1020">
    <property type="entry name" value="LytTr DNA-binding domain"/>
    <property type="match status" value="1"/>
</dbReference>
<evidence type="ECO:0000259" key="5">
    <source>
        <dbReference type="PROSITE" id="PS50930"/>
    </source>
</evidence>
<evidence type="ECO:0000256" key="1">
    <source>
        <dbReference type="ARBA" id="ARBA00018672"/>
    </source>
</evidence>
<evidence type="ECO:0000256" key="3">
    <source>
        <dbReference type="PROSITE-ProRule" id="PRU00169"/>
    </source>
</evidence>
<dbReference type="RefSeq" id="WP_072852888.1">
    <property type="nucleotide sequence ID" value="NZ_FQVI01000016.1"/>
</dbReference>
<dbReference type="InterPro" id="IPR007492">
    <property type="entry name" value="LytTR_DNA-bd_dom"/>
</dbReference>
<comment type="function">
    <text evidence="2">May play the central regulatory role in sporulation. It may be an element of the effector pathway responsible for the activation of sporulation genes in response to nutritional stress. Spo0A may act in concert with spo0H (a sigma factor) to control the expression of some genes that are critical to the sporulation process.</text>
</comment>
<dbReference type="PANTHER" id="PTHR37299:SF1">
    <property type="entry name" value="STAGE 0 SPORULATION PROTEIN A HOMOLOG"/>
    <property type="match status" value="1"/>
</dbReference>
<keyword evidence="3" id="KW-0597">Phosphoprotein</keyword>
<dbReference type="STRING" id="1122155.SAMN02745158_02842"/>
<protein>
    <recommendedName>
        <fullName evidence="1">Stage 0 sporulation protein A homolog</fullName>
    </recommendedName>
</protein>
<evidence type="ECO:0000313" key="6">
    <source>
        <dbReference type="EMBL" id="SHF19819.1"/>
    </source>
</evidence>
<keyword evidence="7" id="KW-1185">Reference proteome</keyword>